<dbReference type="Proteomes" id="UP001154114">
    <property type="component" value="Chromosome 31"/>
</dbReference>
<gene>
    <name evidence="2" type="ORF">CINC_LOCUS10087</name>
</gene>
<sequence length="152" mass="16499">MYSCRRSSYSFHTRAHFSPNSVTVSLSSESCDLFVSRSCFFVSTRAFAASTLSLNCFRVISIIFSFPSSPAPSDALALASISAFSLLRAICFAFNSFTLAFSCCISDMLESRSDLMPSIVHLAAATAVLVSRMSLARFPARRVTELNSAVMA</sequence>
<feature type="transmembrane region" description="Helical" evidence="1">
    <location>
        <begin position="46"/>
        <end position="66"/>
    </location>
</feature>
<evidence type="ECO:0000256" key="1">
    <source>
        <dbReference type="SAM" id="Phobius"/>
    </source>
</evidence>
<proteinExistence type="predicted"/>
<feature type="transmembrane region" description="Helical" evidence="1">
    <location>
        <begin position="78"/>
        <end position="103"/>
    </location>
</feature>
<keyword evidence="3" id="KW-1185">Reference proteome</keyword>
<name>A0A9N8L158_CHRIL</name>
<keyword evidence="1" id="KW-0472">Membrane</keyword>
<accession>A0A9N8L158</accession>
<keyword evidence="1" id="KW-0812">Transmembrane</keyword>
<organism evidence="2 3">
    <name type="scientific">Chrysodeixis includens</name>
    <name type="common">Soybean looper</name>
    <name type="synonym">Pseudoplusia includens</name>
    <dbReference type="NCBI Taxonomy" id="689277"/>
    <lineage>
        <taxon>Eukaryota</taxon>
        <taxon>Metazoa</taxon>
        <taxon>Ecdysozoa</taxon>
        <taxon>Arthropoda</taxon>
        <taxon>Hexapoda</taxon>
        <taxon>Insecta</taxon>
        <taxon>Pterygota</taxon>
        <taxon>Neoptera</taxon>
        <taxon>Endopterygota</taxon>
        <taxon>Lepidoptera</taxon>
        <taxon>Glossata</taxon>
        <taxon>Ditrysia</taxon>
        <taxon>Noctuoidea</taxon>
        <taxon>Noctuidae</taxon>
        <taxon>Plusiinae</taxon>
        <taxon>Chrysodeixis</taxon>
    </lineage>
</organism>
<evidence type="ECO:0000313" key="2">
    <source>
        <dbReference type="EMBL" id="CAD0207109.1"/>
    </source>
</evidence>
<dbReference type="EMBL" id="LR824034">
    <property type="protein sequence ID" value="CAD0207109.1"/>
    <property type="molecule type" value="Genomic_DNA"/>
</dbReference>
<keyword evidence="1" id="KW-1133">Transmembrane helix</keyword>
<evidence type="ECO:0000313" key="3">
    <source>
        <dbReference type="Proteomes" id="UP001154114"/>
    </source>
</evidence>
<protein>
    <submittedName>
        <fullName evidence="2">Uncharacterized protein</fullName>
    </submittedName>
</protein>
<dbReference type="AlphaFoldDB" id="A0A9N8L158"/>
<reference evidence="2" key="1">
    <citation type="submission" date="2021-12" db="EMBL/GenBank/DDBJ databases">
        <authorList>
            <person name="King R."/>
        </authorList>
    </citation>
    <scope>NUCLEOTIDE SEQUENCE</scope>
</reference>